<feature type="domain" description="HAMP" evidence="6">
    <location>
        <begin position="314"/>
        <end position="366"/>
    </location>
</feature>
<reference evidence="7 8" key="1">
    <citation type="journal article" date="2013" name="Genome Announc.">
        <title>Draft Genome Sequence of the Cellulolytic, Mesophilic, Anaerobic Bacterium Clostridium termitidis Strain CT1112 (DSM 5398).</title>
        <authorList>
            <person name="Lal S."/>
            <person name="Ramachandran U."/>
            <person name="Zhang X."/>
            <person name="Munir R."/>
            <person name="Sparling R."/>
            <person name="Levin D.B."/>
        </authorList>
    </citation>
    <scope>NUCLEOTIDE SEQUENCE [LARGE SCALE GENOMIC DNA]</scope>
    <source>
        <strain evidence="7 8">CT1112</strain>
    </source>
</reference>
<organism evidence="7 8">
    <name type="scientific">Ruminiclostridium cellobioparum subsp. termitidis CT1112</name>
    <dbReference type="NCBI Taxonomy" id="1195236"/>
    <lineage>
        <taxon>Bacteria</taxon>
        <taxon>Bacillati</taxon>
        <taxon>Bacillota</taxon>
        <taxon>Clostridia</taxon>
        <taxon>Eubacteriales</taxon>
        <taxon>Oscillospiraceae</taxon>
        <taxon>Ruminiclostridium</taxon>
    </lineage>
</organism>
<dbReference type="CDD" id="cd06225">
    <property type="entry name" value="HAMP"/>
    <property type="match status" value="1"/>
</dbReference>
<proteinExistence type="predicted"/>
<evidence type="ECO:0000256" key="3">
    <source>
        <dbReference type="ARBA" id="ARBA00022679"/>
    </source>
</evidence>
<dbReference type="PANTHER" id="PTHR34220:SF7">
    <property type="entry name" value="SENSOR HISTIDINE KINASE YPDA"/>
    <property type="match status" value="1"/>
</dbReference>
<dbReference type="InterPro" id="IPR010559">
    <property type="entry name" value="Sig_transdc_His_kin_internal"/>
</dbReference>
<dbReference type="STRING" id="1195236.CTER_4909"/>
<evidence type="ECO:0000313" key="8">
    <source>
        <dbReference type="Proteomes" id="UP000014155"/>
    </source>
</evidence>
<keyword evidence="8" id="KW-1185">Reference proteome</keyword>
<dbReference type="InterPro" id="IPR003594">
    <property type="entry name" value="HATPase_dom"/>
</dbReference>
<comment type="caution">
    <text evidence="7">The sequence shown here is derived from an EMBL/GenBank/DDBJ whole genome shotgun (WGS) entry which is preliminary data.</text>
</comment>
<accession>S0FHM2</accession>
<keyword evidence="5" id="KW-0812">Transmembrane</keyword>
<dbReference type="Pfam" id="PF02518">
    <property type="entry name" value="HATPase_c"/>
    <property type="match status" value="1"/>
</dbReference>
<dbReference type="GO" id="GO:0016020">
    <property type="term" value="C:membrane"/>
    <property type="evidence" value="ECO:0007669"/>
    <property type="project" value="UniProtKB-SubCell"/>
</dbReference>
<dbReference type="Gene3D" id="6.10.340.10">
    <property type="match status" value="1"/>
</dbReference>
<dbReference type="GO" id="GO:0000155">
    <property type="term" value="F:phosphorelay sensor kinase activity"/>
    <property type="evidence" value="ECO:0007669"/>
    <property type="project" value="InterPro"/>
</dbReference>
<evidence type="ECO:0000256" key="2">
    <source>
        <dbReference type="ARBA" id="ARBA00022553"/>
    </source>
</evidence>
<dbReference type="EMBL" id="AORV01000066">
    <property type="protein sequence ID" value="EMS69411.1"/>
    <property type="molecule type" value="Genomic_DNA"/>
</dbReference>
<name>S0FHM2_RUMCE</name>
<dbReference type="CDD" id="cd18773">
    <property type="entry name" value="PDC1_HK_sensor"/>
    <property type="match status" value="1"/>
</dbReference>
<sequence>MGMNKFKLKYQIAFLVGVSVVLMILVQLFYYYRFYTLTRERAINYESTIINQTTIKINSIFKDVESAANVIAYNKHIQDFIYSDNHVERSLILEPFASDVLGDVKSLNPNIYSVWITDNKGRITATFLDYNSDIHTRLQNKYNYNEDSFKSPTFTNVFKDNSTGRFFFFYISPIVDTNGRIDLFKKIGVCTVMIDTSTIQELIATMDLTPNALFIVLDGENRVVASNNKMEQGELFYDITLGSQMGSEDSKTVMYKNNKVILQQKDLGMAGWKIVSVLPMSELTSDMQSMKSFGIMTGIILLVILVSIGYLFMRNITDPVIGLVKDMKKIGVSNIGFRLRVQSTNEVGILAMDINKMLDQIEDMTRRIFNSQTRLYEMELSKKQAEFSALQSQINPHFLYNTLNCISGMGLANGITEIACISSSMSNIFRYSIRKDELVFIREEVACISEYLYIVGLRYGNRYSLKVDVPDSIMDFKTLKMIFQPVVENALYHGLEKMEEGGRLSIKGFRNEAGDICFEVKDNGAGIEEARLEEIRNRLDSFSHCTENGDSRGVGIVNIQRRIRLTFGEKYGLFIYSKLNEGTKVVILMPAF</sequence>
<keyword evidence="2" id="KW-0597">Phosphoprotein</keyword>
<dbReference type="InterPro" id="IPR050640">
    <property type="entry name" value="Bact_2-comp_sensor_kinase"/>
</dbReference>
<dbReference type="PATRIC" id="fig|1195236.3.peg.5103"/>
<dbReference type="SUPFAM" id="SSF158472">
    <property type="entry name" value="HAMP domain-like"/>
    <property type="match status" value="1"/>
</dbReference>
<keyword evidence="3" id="KW-0808">Transferase</keyword>
<evidence type="ECO:0000256" key="5">
    <source>
        <dbReference type="SAM" id="Phobius"/>
    </source>
</evidence>
<evidence type="ECO:0000256" key="1">
    <source>
        <dbReference type="ARBA" id="ARBA00004370"/>
    </source>
</evidence>
<evidence type="ECO:0000259" key="6">
    <source>
        <dbReference type="PROSITE" id="PS50885"/>
    </source>
</evidence>
<dbReference type="SUPFAM" id="SSF55874">
    <property type="entry name" value="ATPase domain of HSP90 chaperone/DNA topoisomerase II/histidine kinase"/>
    <property type="match status" value="1"/>
</dbReference>
<feature type="transmembrane region" description="Helical" evidence="5">
    <location>
        <begin position="12"/>
        <end position="32"/>
    </location>
</feature>
<feature type="transmembrane region" description="Helical" evidence="5">
    <location>
        <begin position="293"/>
        <end position="313"/>
    </location>
</feature>
<dbReference type="Gene3D" id="3.30.450.20">
    <property type="entry name" value="PAS domain"/>
    <property type="match status" value="2"/>
</dbReference>
<dbReference type="AlphaFoldDB" id="S0FHM2"/>
<keyword evidence="4 7" id="KW-0418">Kinase</keyword>
<protein>
    <submittedName>
        <fullName evidence="7">Integral membrane sensor signal transduction histidine kinase</fullName>
    </submittedName>
</protein>
<dbReference type="eggNOG" id="COG2972">
    <property type="taxonomic scope" value="Bacteria"/>
</dbReference>
<keyword evidence="5" id="KW-0472">Membrane</keyword>
<dbReference type="PANTHER" id="PTHR34220">
    <property type="entry name" value="SENSOR HISTIDINE KINASE YPDA"/>
    <property type="match status" value="1"/>
</dbReference>
<dbReference type="Gene3D" id="3.30.565.10">
    <property type="entry name" value="Histidine kinase-like ATPase, C-terminal domain"/>
    <property type="match status" value="1"/>
</dbReference>
<gene>
    <name evidence="7" type="ORF">CTER_4909</name>
</gene>
<dbReference type="SMART" id="SM00304">
    <property type="entry name" value="HAMP"/>
    <property type="match status" value="1"/>
</dbReference>
<evidence type="ECO:0000313" key="7">
    <source>
        <dbReference type="EMBL" id="EMS69411.1"/>
    </source>
</evidence>
<dbReference type="Proteomes" id="UP000014155">
    <property type="component" value="Unassembled WGS sequence"/>
</dbReference>
<keyword evidence="5" id="KW-1133">Transmembrane helix</keyword>
<dbReference type="InterPro" id="IPR003660">
    <property type="entry name" value="HAMP_dom"/>
</dbReference>
<comment type="subcellular location">
    <subcellularLocation>
        <location evidence="1">Membrane</location>
    </subcellularLocation>
</comment>
<dbReference type="PROSITE" id="PS50885">
    <property type="entry name" value="HAMP"/>
    <property type="match status" value="1"/>
</dbReference>
<dbReference type="Pfam" id="PF06580">
    <property type="entry name" value="His_kinase"/>
    <property type="match status" value="1"/>
</dbReference>
<evidence type="ECO:0000256" key="4">
    <source>
        <dbReference type="ARBA" id="ARBA00022777"/>
    </source>
</evidence>
<dbReference type="InterPro" id="IPR036890">
    <property type="entry name" value="HATPase_C_sf"/>
</dbReference>